<dbReference type="Gene3D" id="2.130.10.10">
    <property type="entry name" value="YVTN repeat-like/Quinoprotein amine dehydrogenase"/>
    <property type="match status" value="1"/>
</dbReference>
<sequence>MGLFDSIKKLFSPIPKAEDKAIAVVSPKKEQERPTSRGTYFNRVIQPKFSRLSTIYLTASTQPSWDSFFTMEKENPKLIGFTKRSRKKFKHLYHNETLLVTYAAGVIEYIGKEMATEIILKETAIEKFAVQRANEQGAILSQKEKVSFLHFSTNKAFVCEFKWQPFTFAMGQDFWLVGTRETLNGPGELYCFDMAGNLKWGINFKERFDTVYGELSFMPYLLGVSTDSTDIFVGSMDRLYRLDVDGNLQARIAISELKEAELKRKQDEMRRAMSVPETSDREAAYRLAEQIASQFMSGFERMSLNSPFTGYAHDPETDMVFILEEKGRVSAWDPKGNLVWINTFKNEGRFIRWVDRTLVVSFMTGETLWMDRSGNFIYGSKFPNQAATIELIPGQEKFLVVCQDNRLYELSKVTGETITGSEGHPGMELFTLAGQHVFFDGTSNSQGYFWLAPVGHEWMHFESKSIVDVTKGKVSDSAVAPEITETKKFTKSWSVKCPDQKNWNSSRIVDFVHDRLYVVESDRIEMDYYGEIRHLTEKERERELHLKHHLVAYDFQSNILWSKTMYSSMRHLYLSPDGENLFTSVPDDVEITYLPGELVVMNKKGTILDRFKVEAHGFYMDFYTDVLASVHLRTETNTPVSQAYMKKEGGFHWYLTYDKDEEVKEIEGEFGAGLNKVSTDTYTLKRTDKKKYEVTTLGKTVELKLAAAIYEAHETLDGNLLVRIGTRSLFIYNSELETVLKLKEADNIQSVVPGKDSVMVMTKGETKGYSWAGTLLWRYSSIPKADSKGYWIPKKEVFMWVVGNNLELIVASISQKGEVLRSQSFSRREYHWDPHVSLDKGLFVIEGNQKVMAYKL</sequence>
<proteinExistence type="predicted"/>
<dbReference type="InterPro" id="IPR011047">
    <property type="entry name" value="Quinoprotein_ADH-like_sf"/>
</dbReference>
<dbReference type="EMBL" id="JAUCFI010000001">
    <property type="protein sequence ID" value="MDM5281917.1"/>
    <property type="molecule type" value="Genomic_DNA"/>
</dbReference>
<dbReference type="SUPFAM" id="SSF50998">
    <property type="entry name" value="Quinoprotein alcohol dehydrogenase-like"/>
    <property type="match status" value="1"/>
</dbReference>
<gene>
    <name evidence="1" type="ORF">QUF85_00795</name>
</gene>
<dbReference type="InterPro" id="IPR015943">
    <property type="entry name" value="WD40/YVTN_repeat-like_dom_sf"/>
</dbReference>
<dbReference type="SUPFAM" id="SSF63829">
    <property type="entry name" value="Calcium-dependent phosphotriesterase"/>
    <property type="match status" value="1"/>
</dbReference>
<dbReference type="AlphaFoldDB" id="A0AAJ1QI69"/>
<dbReference type="RefSeq" id="WP_289348193.1">
    <property type="nucleotide sequence ID" value="NZ_JAUCFI010000001.1"/>
</dbReference>
<accession>A0AAJ1QI69</accession>
<evidence type="ECO:0000313" key="2">
    <source>
        <dbReference type="Proteomes" id="UP001238973"/>
    </source>
</evidence>
<comment type="caution">
    <text evidence="1">The sequence shown here is derived from an EMBL/GenBank/DDBJ whole genome shotgun (WGS) entry which is preliminary data.</text>
</comment>
<protein>
    <submittedName>
        <fullName evidence="1">Ornithine cyclodeaminase</fullName>
    </submittedName>
</protein>
<dbReference type="Proteomes" id="UP001238973">
    <property type="component" value="Unassembled WGS sequence"/>
</dbReference>
<evidence type="ECO:0000313" key="1">
    <source>
        <dbReference type="EMBL" id="MDM5281917.1"/>
    </source>
</evidence>
<organism evidence="1 2">
    <name type="scientific">Peribacillus frigoritolerans</name>
    <dbReference type="NCBI Taxonomy" id="450367"/>
    <lineage>
        <taxon>Bacteria</taxon>
        <taxon>Bacillati</taxon>
        <taxon>Bacillota</taxon>
        <taxon>Bacilli</taxon>
        <taxon>Bacillales</taxon>
        <taxon>Bacillaceae</taxon>
        <taxon>Peribacillus</taxon>
    </lineage>
</organism>
<reference evidence="1" key="1">
    <citation type="submission" date="2023-06" db="EMBL/GenBank/DDBJ databases">
        <title>Comparative genomics of Bacillaceae isolates and their secondary metabolite potential.</title>
        <authorList>
            <person name="Song L."/>
            <person name="Nielsen L.J."/>
            <person name="Mohite O."/>
            <person name="Xu X."/>
            <person name="Weber T."/>
            <person name="Kovacs A.T."/>
        </authorList>
    </citation>
    <scope>NUCLEOTIDE SEQUENCE</scope>
    <source>
        <strain evidence="1">G1S1</strain>
    </source>
</reference>
<name>A0AAJ1QI69_9BACI</name>